<dbReference type="GeneID" id="94424593"/>
<dbReference type="VEuPathDB" id="ToxoDB:CSUI_001176"/>
<dbReference type="GO" id="GO:0042138">
    <property type="term" value="P:meiotic DNA double-strand break formation"/>
    <property type="evidence" value="ECO:0007669"/>
    <property type="project" value="TreeGrafter"/>
</dbReference>
<dbReference type="Pfam" id="PF21180">
    <property type="entry name" value="TOP6A-Spo11_Toprim"/>
    <property type="match status" value="1"/>
</dbReference>
<dbReference type="PANTHER" id="PTHR10848">
    <property type="entry name" value="MEIOTIC RECOMBINATION PROTEIN SPO11"/>
    <property type="match status" value="1"/>
</dbReference>
<dbReference type="SUPFAM" id="SSF56726">
    <property type="entry name" value="DNA topoisomerase IV, alpha subunit"/>
    <property type="match status" value="1"/>
</dbReference>
<dbReference type="Gene3D" id="3.40.1360.10">
    <property type="match status" value="1"/>
</dbReference>
<sequence length="178" mass="20381">MVTFRKGLDVLDCRRTGKGFPDFATRKLLRHLRESLGLEVITPWSCQMEHPILQHYMQCAFLGDFDPHGLSIYISYSYGSMAFEGPSTACPGLHWLGMCYEDLKMLPDGVHLPLSARDTSLLTSLLRHPAISQCPRLREQCLVMSNQNIKFEIEALSSLGLNYLARYYIPLKILKRTW</sequence>
<dbReference type="GO" id="GO:0000228">
    <property type="term" value="C:nuclear chromosome"/>
    <property type="evidence" value="ECO:0007669"/>
    <property type="project" value="TreeGrafter"/>
</dbReference>
<dbReference type="GO" id="GO:0003677">
    <property type="term" value="F:DNA binding"/>
    <property type="evidence" value="ECO:0007669"/>
    <property type="project" value="InterPro"/>
</dbReference>
<dbReference type="GO" id="GO:0000706">
    <property type="term" value="P:meiotic DNA double-strand break processing"/>
    <property type="evidence" value="ECO:0007669"/>
    <property type="project" value="TreeGrafter"/>
</dbReference>
<dbReference type="Proteomes" id="UP000221165">
    <property type="component" value="Unassembled WGS sequence"/>
</dbReference>
<evidence type="ECO:0000313" key="2">
    <source>
        <dbReference type="EMBL" id="PHJ24964.1"/>
    </source>
</evidence>
<protein>
    <submittedName>
        <fullName evidence="2">Topoisomerase via</fullName>
    </submittedName>
</protein>
<dbReference type="InterPro" id="IPR004085">
    <property type="entry name" value="TopoVI_A"/>
</dbReference>
<dbReference type="PRINTS" id="PR01552">
    <property type="entry name" value="TPISMRASE6A"/>
</dbReference>
<dbReference type="GO" id="GO:0003918">
    <property type="term" value="F:DNA topoisomerase type II (double strand cut, ATP-hydrolyzing) activity"/>
    <property type="evidence" value="ECO:0007669"/>
    <property type="project" value="InterPro"/>
</dbReference>
<comment type="caution">
    <text evidence="2">The sequence shown here is derived from an EMBL/GenBank/DDBJ whole genome shotgun (WGS) entry which is preliminary data.</text>
</comment>
<dbReference type="PANTHER" id="PTHR10848:SF0">
    <property type="entry name" value="MEIOTIC RECOMBINATION PROTEIN SPO11"/>
    <property type="match status" value="1"/>
</dbReference>
<reference evidence="2 3" key="1">
    <citation type="journal article" date="2017" name="Int. J. Parasitol.">
        <title>The genome of the protozoan parasite Cystoisospora suis and a reverse vaccinology approach to identify vaccine candidates.</title>
        <authorList>
            <person name="Palmieri N."/>
            <person name="Shrestha A."/>
            <person name="Ruttkowski B."/>
            <person name="Beck T."/>
            <person name="Vogl C."/>
            <person name="Tomley F."/>
            <person name="Blake D.P."/>
            <person name="Joachim A."/>
        </authorList>
    </citation>
    <scope>NUCLEOTIDE SEQUENCE [LARGE SCALE GENOMIC DNA]</scope>
    <source>
        <strain evidence="2 3">Wien I</strain>
    </source>
</reference>
<dbReference type="InterPro" id="IPR002815">
    <property type="entry name" value="Spo11/TopoVI_A"/>
</dbReference>
<keyword evidence="2" id="KW-0413">Isomerase</keyword>
<dbReference type="GO" id="GO:0006265">
    <property type="term" value="P:DNA topological change"/>
    <property type="evidence" value="ECO:0007669"/>
    <property type="project" value="InterPro"/>
</dbReference>
<dbReference type="InterPro" id="IPR034136">
    <property type="entry name" value="TOPRIM_Topo6A/Spo11"/>
</dbReference>
<dbReference type="GO" id="GO:0007131">
    <property type="term" value="P:reciprocal meiotic recombination"/>
    <property type="evidence" value="ECO:0007669"/>
    <property type="project" value="TreeGrafter"/>
</dbReference>
<proteinExistence type="predicted"/>
<keyword evidence="3" id="KW-1185">Reference proteome</keyword>
<accession>A0A2C6LDJ0</accession>
<gene>
    <name evidence="2" type="ORF">CSUI_001176</name>
</gene>
<dbReference type="AlphaFoldDB" id="A0A2C6LDJ0"/>
<dbReference type="RefSeq" id="XP_067926636.1">
    <property type="nucleotide sequence ID" value="XM_068061382.1"/>
</dbReference>
<evidence type="ECO:0000313" key="3">
    <source>
        <dbReference type="Proteomes" id="UP000221165"/>
    </source>
</evidence>
<name>A0A2C6LDJ0_9APIC</name>
<organism evidence="2 3">
    <name type="scientific">Cystoisospora suis</name>
    <dbReference type="NCBI Taxonomy" id="483139"/>
    <lineage>
        <taxon>Eukaryota</taxon>
        <taxon>Sar</taxon>
        <taxon>Alveolata</taxon>
        <taxon>Apicomplexa</taxon>
        <taxon>Conoidasida</taxon>
        <taxon>Coccidia</taxon>
        <taxon>Eucoccidiorida</taxon>
        <taxon>Eimeriorina</taxon>
        <taxon>Sarcocystidae</taxon>
        <taxon>Cystoisospora</taxon>
    </lineage>
</organism>
<dbReference type="CDD" id="cd00223">
    <property type="entry name" value="TOPRIM_TopoIIB_SPO"/>
    <property type="match status" value="1"/>
</dbReference>
<feature type="non-terminal residue" evidence="2">
    <location>
        <position position="178"/>
    </location>
</feature>
<dbReference type="EMBL" id="MIGC01000472">
    <property type="protein sequence ID" value="PHJ24964.1"/>
    <property type="molecule type" value="Genomic_DNA"/>
</dbReference>
<dbReference type="OrthoDB" id="5377392at2759"/>
<dbReference type="InterPro" id="IPR036078">
    <property type="entry name" value="Spo11/TopoVI_A_sf"/>
</dbReference>
<evidence type="ECO:0000259" key="1">
    <source>
        <dbReference type="Pfam" id="PF21180"/>
    </source>
</evidence>
<feature type="domain" description="Topoisomerase 6 subunit A/Spo11 TOPRIM" evidence="1">
    <location>
        <begin position="60"/>
        <end position="173"/>
    </location>
</feature>